<evidence type="ECO:0000313" key="2">
    <source>
        <dbReference type="Proteomes" id="UP000619838"/>
    </source>
</evidence>
<gene>
    <name evidence="1" type="ORF">INT08_11100</name>
</gene>
<reference evidence="1 2" key="1">
    <citation type="journal article" date="2020" name="Microorganisms">
        <title>Simultaneous Genome Sequencing of Prosthecochloris ethylica and Desulfuromonas acetoxidans within a Syntrophic Mixture Reveals Unique Pili and Protein Interactions.</title>
        <authorList>
            <person name="Kyndt J.A."/>
            <person name="Van Beeumen J.J."/>
            <person name="Meyer T.E."/>
        </authorList>
    </citation>
    <scope>NUCLEOTIDE SEQUENCE [LARGE SCALE GENOMIC DNA]</scope>
    <source>
        <strain evidence="1 2">N3</strain>
    </source>
</reference>
<accession>A0ABR9XUX7</accession>
<keyword evidence="2" id="KW-1185">Reference proteome</keyword>
<sequence length="171" mass="18114">MILFLNAPTPLKSWKRPLGAAALLLLLLSLWFVSTPRRPADPPPGTLPESSWSRTGMMADIMISGISIEPAVPGPGQPFAVSVITQNRGIIMSGPYTITLSLTGPAGKALLDTSVVGNEPLESARTRLALSVPAGPARQPGTYTLTVGLEPEGFDDEQPGNNRSVRVFQVE</sequence>
<dbReference type="InterPro" id="IPR013783">
    <property type="entry name" value="Ig-like_fold"/>
</dbReference>
<proteinExistence type="predicted"/>
<dbReference type="Gene3D" id="2.60.40.10">
    <property type="entry name" value="Immunoglobulins"/>
    <property type="match status" value="1"/>
</dbReference>
<comment type="caution">
    <text evidence="1">The sequence shown here is derived from an EMBL/GenBank/DDBJ whole genome shotgun (WGS) entry which is preliminary data.</text>
</comment>
<name>A0ABR9XUX7_9CHLB</name>
<protein>
    <recommendedName>
        <fullName evidence="3">CARDB domain-containing protein</fullName>
    </recommendedName>
</protein>
<dbReference type="EMBL" id="JADGII010000045">
    <property type="protein sequence ID" value="MBF0637708.1"/>
    <property type="molecule type" value="Genomic_DNA"/>
</dbReference>
<dbReference type="RefSeq" id="WP_114609027.1">
    <property type="nucleotide sequence ID" value="NZ_JABVZQ010000002.1"/>
</dbReference>
<evidence type="ECO:0000313" key="1">
    <source>
        <dbReference type="EMBL" id="MBF0637708.1"/>
    </source>
</evidence>
<evidence type="ECO:0008006" key="3">
    <source>
        <dbReference type="Google" id="ProtNLM"/>
    </source>
</evidence>
<dbReference type="Proteomes" id="UP000619838">
    <property type="component" value="Unassembled WGS sequence"/>
</dbReference>
<organism evidence="1 2">
    <name type="scientific">Prosthecochloris ethylica</name>
    <dbReference type="NCBI Taxonomy" id="2743976"/>
    <lineage>
        <taxon>Bacteria</taxon>
        <taxon>Pseudomonadati</taxon>
        <taxon>Chlorobiota</taxon>
        <taxon>Chlorobiia</taxon>
        <taxon>Chlorobiales</taxon>
        <taxon>Chlorobiaceae</taxon>
        <taxon>Prosthecochloris</taxon>
    </lineage>
</organism>